<dbReference type="GO" id="GO:0003700">
    <property type="term" value="F:DNA-binding transcription factor activity"/>
    <property type="evidence" value="ECO:0007669"/>
    <property type="project" value="TreeGrafter"/>
</dbReference>
<dbReference type="STRING" id="1194083.BN12_310004"/>
<comment type="caution">
    <text evidence="6">The sequence shown here is derived from an EMBL/GenBank/DDBJ whole genome shotgun (WGS) entry which is preliminary data.</text>
</comment>
<dbReference type="EMBL" id="CAJB01000235">
    <property type="protein sequence ID" value="CCH78616.1"/>
    <property type="molecule type" value="Genomic_DNA"/>
</dbReference>
<dbReference type="CDD" id="cd01392">
    <property type="entry name" value="HTH_LacI"/>
    <property type="match status" value="1"/>
</dbReference>
<evidence type="ECO:0000256" key="1">
    <source>
        <dbReference type="ARBA" id="ARBA00022491"/>
    </source>
</evidence>
<gene>
    <name evidence="6" type="ORF">BN12_310004</name>
</gene>
<evidence type="ECO:0000256" key="4">
    <source>
        <dbReference type="ARBA" id="ARBA00023163"/>
    </source>
</evidence>
<proteinExistence type="predicted"/>
<protein>
    <submittedName>
        <fullName evidence="6">Transcriptional regulator, LacI family</fullName>
    </submittedName>
</protein>
<dbReference type="Proteomes" id="UP000035721">
    <property type="component" value="Unassembled WGS sequence"/>
</dbReference>
<keyword evidence="3" id="KW-0238">DNA-binding</keyword>
<evidence type="ECO:0000259" key="5">
    <source>
        <dbReference type="PROSITE" id="PS50932"/>
    </source>
</evidence>
<dbReference type="PANTHER" id="PTHR30146">
    <property type="entry name" value="LACI-RELATED TRANSCRIPTIONAL REPRESSOR"/>
    <property type="match status" value="1"/>
</dbReference>
<dbReference type="PROSITE" id="PS50932">
    <property type="entry name" value="HTH_LACI_2"/>
    <property type="match status" value="1"/>
</dbReference>
<name>A0A077LY88_9MICO</name>
<keyword evidence="4" id="KW-0804">Transcription</keyword>
<dbReference type="PANTHER" id="PTHR30146:SF148">
    <property type="entry name" value="HTH-TYPE TRANSCRIPTIONAL REPRESSOR PURR-RELATED"/>
    <property type="match status" value="1"/>
</dbReference>
<keyword evidence="7" id="KW-1185">Reference proteome</keyword>
<organism evidence="6 7">
    <name type="scientific">Nostocoides japonicum T1-X7</name>
    <dbReference type="NCBI Taxonomy" id="1194083"/>
    <lineage>
        <taxon>Bacteria</taxon>
        <taxon>Bacillati</taxon>
        <taxon>Actinomycetota</taxon>
        <taxon>Actinomycetes</taxon>
        <taxon>Micrococcales</taxon>
        <taxon>Intrasporangiaceae</taxon>
        <taxon>Nostocoides</taxon>
    </lineage>
</organism>
<dbReference type="InterPro" id="IPR000843">
    <property type="entry name" value="HTH_LacI"/>
</dbReference>
<dbReference type="Gene3D" id="1.10.260.40">
    <property type="entry name" value="lambda repressor-like DNA-binding domains"/>
    <property type="match status" value="1"/>
</dbReference>
<dbReference type="SUPFAM" id="SSF53822">
    <property type="entry name" value="Periplasmic binding protein-like I"/>
    <property type="match status" value="1"/>
</dbReference>
<accession>A0A077LY88</accession>
<dbReference type="AlphaFoldDB" id="A0A077LY88"/>
<evidence type="ECO:0000313" key="6">
    <source>
        <dbReference type="EMBL" id="CCH78616.1"/>
    </source>
</evidence>
<dbReference type="Pfam" id="PF00356">
    <property type="entry name" value="LacI"/>
    <property type="match status" value="1"/>
</dbReference>
<dbReference type="SMART" id="SM00354">
    <property type="entry name" value="HTH_LACI"/>
    <property type="match status" value="1"/>
</dbReference>
<feature type="domain" description="HTH lacI-type" evidence="5">
    <location>
        <begin position="1"/>
        <end position="42"/>
    </location>
</feature>
<keyword evidence="2" id="KW-0805">Transcription regulation</keyword>
<keyword evidence="1" id="KW-0678">Repressor</keyword>
<dbReference type="Gene3D" id="3.40.50.2300">
    <property type="match status" value="2"/>
</dbReference>
<dbReference type="InterPro" id="IPR046335">
    <property type="entry name" value="LacI/GalR-like_sensor"/>
</dbReference>
<evidence type="ECO:0000256" key="2">
    <source>
        <dbReference type="ARBA" id="ARBA00023015"/>
    </source>
</evidence>
<reference evidence="6 7" key="1">
    <citation type="journal article" date="2013" name="ISME J.">
        <title>A metabolic model for members of the genus Tetrasphaera involved in enhanced biological phosphorus removal.</title>
        <authorList>
            <person name="Kristiansen R."/>
            <person name="Nguyen H.T.T."/>
            <person name="Saunders A.M."/>
            <person name="Nielsen J.L."/>
            <person name="Wimmer R."/>
            <person name="Le V.Q."/>
            <person name="McIlroy S.J."/>
            <person name="Petrovski S."/>
            <person name="Seviour R.J."/>
            <person name="Calteau A."/>
            <person name="Nielsen K.L."/>
            <person name="Nielsen P.H."/>
        </authorList>
    </citation>
    <scope>NUCLEOTIDE SEQUENCE [LARGE SCALE GENOMIC DNA]</scope>
    <source>
        <strain evidence="6 7">T1-X7</strain>
    </source>
</reference>
<evidence type="ECO:0000256" key="3">
    <source>
        <dbReference type="ARBA" id="ARBA00023125"/>
    </source>
</evidence>
<evidence type="ECO:0000313" key="7">
    <source>
        <dbReference type="Proteomes" id="UP000035721"/>
    </source>
</evidence>
<dbReference type="GO" id="GO:0000976">
    <property type="term" value="F:transcription cis-regulatory region binding"/>
    <property type="evidence" value="ECO:0007669"/>
    <property type="project" value="TreeGrafter"/>
</dbReference>
<sequence length="342" mass="36409">MATAARALGGYGSVSAAAKERVAQAAKTLGYRPNVVARSMITGRTNAIGVVLADIENAFFSSAVRGIADAARAAGQHVILANTDEDIEKEHAAIRVFVERRVDGLIVCPTDGTDRTYLRGIIEQGTPVVLLDRRIRGLRADSVGIDNHRAAYEATRYLLAAGHERIGVVTGTASDVEAALHRPGLVGVENLVGMTGGERTAGYRDALLQAGIEPRVDYVVSGGGYRREDAVAATKELMALEEPPTAILPLDSILSLGVLQAVRELGLRCPRDVSVVGFDDAEWTETVTPPLTVVAQPVQEIGARALQRLLSRIDGSRQRPVHETLETTLVERESVGPPLSEG</sequence>
<dbReference type="InterPro" id="IPR028082">
    <property type="entry name" value="Peripla_BP_I"/>
</dbReference>
<dbReference type="SUPFAM" id="SSF47413">
    <property type="entry name" value="lambda repressor-like DNA-binding domains"/>
    <property type="match status" value="1"/>
</dbReference>
<dbReference type="Pfam" id="PF13377">
    <property type="entry name" value="Peripla_BP_3"/>
    <property type="match status" value="1"/>
</dbReference>
<dbReference type="InterPro" id="IPR010982">
    <property type="entry name" value="Lambda_DNA-bd_dom_sf"/>
</dbReference>
<dbReference type="CDD" id="cd06267">
    <property type="entry name" value="PBP1_LacI_sugar_binding-like"/>
    <property type="match status" value="1"/>
</dbReference>